<feature type="signal peptide" evidence="5">
    <location>
        <begin position="1"/>
        <end position="21"/>
    </location>
</feature>
<evidence type="ECO:0000256" key="1">
    <source>
        <dbReference type="ARBA" id="ARBA00004442"/>
    </source>
</evidence>
<name>A0ABS9J5N1_9FLAO</name>
<accession>A0ABS9J5N1</accession>
<reference evidence="7 8" key="1">
    <citation type="submission" date="2021-01" db="EMBL/GenBank/DDBJ databases">
        <title>Genome sequencing of Joostella atrarenae M1-2 (= KCTC 23194).</title>
        <authorList>
            <person name="Zakaria M.R."/>
            <person name="Lam M.Q."/>
            <person name="Chong C.S."/>
        </authorList>
    </citation>
    <scope>NUCLEOTIDE SEQUENCE [LARGE SCALE GENOMIC DNA]</scope>
    <source>
        <strain evidence="7 8">M1-2</strain>
    </source>
</reference>
<dbReference type="InterPro" id="IPR036737">
    <property type="entry name" value="OmpA-like_sf"/>
</dbReference>
<dbReference type="InterPro" id="IPR011042">
    <property type="entry name" value="6-blade_b-propeller_TolB-like"/>
</dbReference>
<dbReference type="InterPro" id="IPR008969">
    <property type="entry name" value="CarboxyPept-like_regulatory"/>
</dbReference>
<keyword evidence="3" id="KW-0998">Cell outer membrane</keyword>
<evidence type="ECO:0000313" key="7">
    <source>
        <dbReference type="EMBL" id="MCF8715731.1"/>
    </source>
</evidence>
<dbReference type="SUPFAM" id="SSF49464">
    <property type="entry name" value="Carboxypeptidase regulatory domain-like"/>
    <property type="match status" value="1"/>
</dbReference>
<organism evidence="7 8">
    <name type="scientific">Joostella atrarenae</name>
    <dbReference type="NCBI Taxonomy" id="679257"/>
    <lineage>
        <taxon>Bacteria</taxon>
        <taxon>Pseudomonadati</taxon>
        <taxon>Bacteroidota</taxon>
        <taxon>Flavobacteriia</taxon>
        <taxon>Flavobacteriales</taxon>
        <taxon>Flavobacteriaceae</taxon>
        <taxon>Joostella</taxon>
    </lineage>
</organism>
<evidence type="ECO:0000256" key="2">
    <source>
        <dbReference type="ARBA" id="ARBA00023136"/>
    </source>
</evidence>
<dbReference type="CDD" id="cd07185">
    <property type="entry name" value="OmpA_C-like"/>
    <property type="match status" value="1"/>
</dbReference>
<protein>
    <submittedName>
        <fullName evidence="7">OmpA family protein</fullName>
    </submittedName>
</protein>
<dbReference type="Gene3D" id="2.120.10.30">
    <property type="entry name" value="TolB, C-terminal domain"/>
    <property type="match status" value="1"/>
</dbReference>
<dbReference type="InterPro" id="IPR050330">
    <property type="entry name" value="Bact_OuterMem_StrucFunc"/>
</dbReference>
<evidence type="ECO:0000256" key="3">
    <source>
        <dbReference type="ARBA" id="ARBA00023237"/>
    </source>
</evidence>
<evidence type="ECO:0000313" key="8">
    <source>
        <dbReference type="Proteomes" id="UP000829517"/>
    </source>
</evidence>
<dbReference type="Pfam" id="PF07676">
    <property type="entry name" value="PD40"/>
    <property type="match status" value="1"/>
</dbReference>
<keyword evidence="2 4" id="KW-0472">Membrane</keyword>
<dbReference type="PRINTS" id="PR01021">
    <property type="entry name" value="OMPADOMAIN"/>
</dbReference>
<proteinExistence type="predicted"/>
<dbReference type="SUPFAM" id="SSF103088">
    <property type="entry name" value="OmpA-like"/>
    <property type="match status" value="1"/>
</dbReference>
<dbReference type="EMBL" id="JAETXX010000009">
    <property type="protein sequence ID" value="MCF8715731.1"/>
    <property type="molecule type" value="Genomic_DNA"/>
</dbReference>
<evidence type="ECO:0000256" key="4">
    <source>
        <dbReference type="PROSITE-ProRule" id="PRU00473"/>
    </source>
</evidence>
<evidence type="ECO:0000259" key="6">
    <source>
        <dbReference type="PROSITE" id="PS51123"/>
    </source>
</evidence>
<gene>
    <name evidence="7" type="ORF">JM658_12920</name>
</gene>
<keyword evidence="5" id="KW-0732">Signal</keyword>
<evidence type="ECO:0000256" key="5">
    <source>
        <dbReference type="SAM" id="SignalP"/>
    </source>
</evidence>
<dbReference type="Gene3D" id="2.60.40.1120">
    <property type="entry name" value="Carboxypeptidase-like, regulatory domain"/>
    <property type="match status" value="1"/>
</dbReference>
<dbReference type="Pfam" id="PF00691">
    <property type="entry name" value="OmpA"/>
    <property type="match status" value="1"/>
</dbReference>
<comment type="subcellular location">
    <subcellularLocation>
        <location evidence="1">Cell outer membrane</location>
    </subcellularLocation>
</comment>
<feature type="chain" id="PRO_5045445427" evidence="5">
    <location>
        <begin position="22"/>
        <end position="644"/>
    </location>
</feature>
<dbReference type="InterPro" id="IPR006664">
    <property type="entry name" value="OMP_bac"/>
</dbReference>
<dbReference type="Proteomes" id="UP000829517">
    <property type="component" value="Unassembled WGS sequence"/>
</dbReference>
<dbReference type="PANTHER" id="PTHR30329">
    <property type="entry name" value="STATOR ELEMENT OF FLAGELLAR MOTOR COMPLEX"/>
    <property type="match status" value="1"/>
</dbReference>
<feature type="domain" description="OmpA-like" evidence="6">
    <location>
        <begin position="521"/>
        <end position="644"/>
    </location>
</feature>
<dbReference type="InterPro" id="IPR006665">
    <property type="entry name" value="OmpA-like"/>
</dbReference>
<dbReference type="PROSITE" id="PS51123">
    <property type="entry name" value="OMPA_2"/>
    <property type="match status" value="1"/>
</dbReference>
<comment type="caution">
    <text evidence="7">The sequence shown here is derived from an EMBL/GenBank/DDBJ whole genome shotgun (WGS) entry which is preliminary data.</text>
</comment>
<dbReference type="PANTHER" id="PTHR30329:SF21">
    <property type="entry name" value="LIPOPROTEIN YIAD-RELATED"/>
    <property type="match status" value="1"/>
</dbReference>
<dbReference type="Gene3D" id="3.30.1330.60">
    <property type="entry name" value="OmpA-like domain"/>
    <property type="match status" value="1"/>
</dbReference>
<sequence length="644" mass="72953">MKYMKNIYIVFFTLVSVVSYAQTKNRASDKNFDRLWYKKAALQYESAVKHGDTSKETLMRLGDSYFFNSDMENAAKWYGELFSKYENELEPVYAFRYIQSLEGTGDYLLAKGVMKIYTEKLNDSTFDVEQLEDNDKRIDALRNLQPEFYVTHLSSNSSLSDFGAVFYGNHVVFASTRDSSVVTTRKYHWNDQPFLNLFIADTMVGGTDLTNVKSFSKSINSKYHEAGAAFTRGFDTIYFTRNNYLKDGLKRDAQGTNNLKIYRAVSKNNNWKEIEELPFSSDEYSVGHPCISPDGKKLYFTSDMPGTLGGSDIFVVDILSDGTFSTPRNLGSQINTSGREMFPFVTDTKIYFATDGLLGYGGLDVFEAKIEGNNFSKPTNLGRPLNSNLDDFAYIVDENTQRGYVSSNRPGGAGDDDIYSFQRIQKCDQLVRGTITNKEDGMPEANAVVKLYLNDKVLDSTLSDAAGLYSFETPLICEENYKVTVSKDDYTGDEVLFLTTKENSFVNEVPLEIKHNLIVEEGGNLKIKIGLIYFDFDKWDITSKATIELDKVVNIMNEYPNMVIKIESHTDSRGRDAYNMQLSDKRAKSTRDYIVSQGIDASRIESAIGYGESRLLNGCSNGVQCTEEEHDLNRRSEFIILNMR</sequence>
<dbReference type="SUPFAM" id="SSF82171">
    <property type="entry name" value="DPP6 N-terminal domain-like"/>
    <property type="match status" value="1"/>
</dbReference>
<keyword evidence="8" id="KW-1185">Reference proteome</keyword>
<dbReference type="InterPro" id="IPR011659">
    <property type="entry name" value="WD40"/>
</dbReference>